<protein>
    <submittedName>
        <fullName evidence="2">Uncharacterized protein</fullName>
    </submittedName>
</protein>
<dbReference type="AlphaFoldDB" id="A0A7Y9EPM4"/>
<dbReference type="EMBL" id="JACCBA010000001">
    <property type="protein sequence ID" value="NYD51611.1"/>
    <property type="molecule type" value="Genomic_DNA"/>
</dbReference>
<dbReference type="RefSeq" id="WP_179847977.1">
    <property type="nucleotide sequence ID" value="NZ_JACCBA010000001.1"/>
</dbReference>
<reference evidence="2 3" key="1">
    <citation type="submission" date="2020-07" db="EMBL/GenBank/DDBJ databases">
        <title>Sequencing the genomes of 1000 actinobacteria strains.</title>
        <authorList>
            <person name="Klenk H.-P."/>
        </authorList>
    </citation>
    <scope>NUCLEOTIDE SEQUENCE [LARGE SCALE GENOMIC DNA]</scope>
    <source>
        <strain evidence="2 3">DSM 40398</strain>
    </source>
</reference>
<keyword evidence="3" id="KW-1185">Reference proteome</keyword>
<keyword evidence="1" id="KW-0472">Membrane</keyword>
<name>A0A7Y9EPM4_9ACTN</name>
<evidence type="ECO:0000256" key="1">
    <source>
        <dbReference type="SAM" id="Phobius"/>
    </source>
</evidence>
<evidence type="ECO:0000313" key="2">
    <source>
        <dbReference type="EMBL" id="NYD51611.1"/>
    </source>
</evidence>
<sequence length="78" mass="8493">MSLYITTVGTAITTLLGVFVGGAITHRSQQQRWSRDRQAEACALILRESSSVLIELGKLDARDLPVLDDGVRVPTPID</sequence>
<gene>
    <name evidence="2" type="ORF">BJY14_007594</name>
</gene>
<feature type="transmembrane region" description="Helical" evidence="1">
    <location>
        <begin position="6"/>
        <end position="25"/>
    </location>
</feature>
<keyword evidence="1" id="KW-0812">Transmembrane</keyword>
<dbReference type="Proteomes" id="UP000529783">
    <property type="component" value="Unassembled WGS sequence"/>
</dbReference>
<accession>A0A7Y9EPM4</accession>
<keyword evidence="1" id="KW-1133">Transmembrane helix</keyword>
<evidence type="ECO:0000313" key="3">
    <source>
        <dbReference type="Proteomes" id="UP000529783"/>
    </source>
</evidence>
<organism evidence="2 3">
    <name type="scientific">Actinomadura luteofluorescens</name>
    <dbReference type="NCBI Taxonomy" id="46163"/>
    <lineage>
        <taxon>Bacteria</taxon>
        <taxon>Bacillati</taxon>
        <taxon>Actinomycetota</taxon>
        <taxon>Actinomycetes</taxon>
        <taxon>Streptosporangiales</taxon>
        <taxon>Thermomonosporaceae</taxon>
        <taxon>Actinomadura</taxon>
    </lineage>
</organism>
<proteinExistence type="predicted"/>
<comment type="caution">
    <text evidence="2">The sequence shown here is derived from an EMBL/GenBank/DDBJ whole genome shotgun (WGS) entry which is preliminary data.</text>
</comment>